<dbReference type="GO" id="GO:0050660">
    <property type="term" value="F:flavin adenine dinucleotide binding"/>
    <property type="evidence" value="ECO:0007669"/>
    <property type="project" value="InterPro"/>
</dbReference>
<keyword evidence="5" id="KW-0521">NADP</keyword>
<sequence>MHTKVAVIGAGPGGLVAARWLLAEGFDTHLFEQGPELGGQWTGEIGASGVWPTLYTNTSRILTAFSDLPHDGGQTFLSAPQILRYLHRYAGMFRLKDRIRLSSKVIHVKHGGGRWSVETADGAEAFDRVVIASGRFQTPALPPVPGLSTFSGPEGVRSTFDYRGVEPYRGKRVLVGGCAVSALEVAAELVHGGAAAVTVTQRRQRYVLPKFAAGVPSDHRIFTRYGALAAERLPVTEVDRQLKTIVTDAGGSPEQYGAPTPDPSLFAAGVTLSQDYLPLVAEGRIDVRPWPLSVSGPDVTFADGGTQQFDGVLFGTGFRLDLPFLADEIRETLGLDDVHLDADRYTFHPDLPGLAFVGMWDQSGGYFVPLELQARWLAYTWSGRVPGADLGAQRAAVAAYRARRGLPQKTRMNLAAIGFARAAGCEPQLDRWPELRRALLFGPLAPSCFRLDGPDALPDAAEEFARAAAAFGAIGSPEFTDREQADWNLLQSH</sequence>
<evidence type="ECO:0000256" key="1">
    <source>
        <dbReference type="ARBA" id="ARBA00009183"/>
    </source>
</evidence>
<evidence type="ECO:0000313" key="7">
    <source>
        <dbReference type="EMBL" id="KMO81942.1"/>
    </source>
</evidence>
<keyword evidence="4" id="KW-0274">FAD</keyword>
<keyword evidence="7" id="KW-0503">Monooxygenase</keyword>
<evidence type="ECO:0000256" key="6">
    <source>
        <dbReference type="ARBA" id="ARBA00023002"/>
    </source>
</evidence>
<organism evidence="7 8">
    <name type="scientific">Mycolicibacterium obuense</name>
    <dbReference type="NCBI Taxonomy" id="1807"/>
    <lineage>
        <taxon>Bacteria</taxon>
        <taxon>Bacillati</taxon>
        <taxon>Actinomycetota</taxon>
        <taxon>Actinomycetes</taxon>
        <taxon>Mycobacteriales</taxon>
        <taxon>Mycobacteriaceae</taxon>
        <taxon>Mycolicibacterium</taxon>
    </lineage>
</organism>
<protein>
    <submittedName>
        <fullName evidence="7">4-hydroxyacetophenone monooxygenase</fullName>
        <ecNumber evidence="7">1.14.13.84</ecNumber>
    </submittedName>
</protein>
<dbReference type="EC" id="1.14.13.84" evidence="7"/>
<dbReference type="InterPro" id="IPR050346">
    <property type="entry name" value="FMO-like"/>
</dbReference>
<dbReference type="PIRSF" id="PIRSF000332">
    <property type="entry name" value="FMO"/>
    <property type="match status" value="1"/>
</dbReference>
<dbReference type="AlphaFoldDB" id="A0A0J6WJN8"/>
<evidence type="ECO:0000313" key="8">
    <source>
        <dbReference type="Proteomes" id="UP000036313"/>
    </source>
</evidence>
<proteinExistence type="inferred from homology"/>
<dbReference type="EMBL" id="JYNU01000001">
    <property type="protein sequence ID" value="KMO81942.1"/>
    <property type="molecule type" value="Genomic_DNA"/>
</dbReference>
<dbReference type="GO" id="GO:0050661">
    <property type="term" value="F:NADP binding"/>
    <property type="evidence" value="ECO:0007669"/>
    <property type="project" value="InterPro"/>
</dbReference>
<evidence type="ECO:0000256" key="3">
    <source>
        <dbReference type="ARBA" id="ARBA00022630"/>
    </source>
</evidence>
<dbReference type="GO" id="GO:0033767">
    <property type="term" value="F:4-hydroxyacetophenone monooxygenase activity"/>
    <property type="evidence" value="ECO:0007669"/>
    <property type="project" value="UniProtKB-EC"/>
</dbReference>
<dbReference type="InterPro" id="IPR036188">
    <property type="entry name" value="FAD/NAD-bd_sf"/>
</dbReference>
<dbReference type="GO" id="GO:0004499">
    <property type="term" value="F:N,N-dimethylaniline monooxygenase activity"/>
    <property type="evidence" value="ECO:0007669"/>
    <property type="project" value="InterPro"/>
</dbReference>
<dbReference type="Gene3D" id="3.50.50.60">
    <property type="entry name" value="FAD/NAD(P)-binding domain"/>
    <property type="match status" value="1"/>
</dbReference>
<comment type="caution">
    <text evidence="7">The sequence shown here is derived from an EMBL/GenBank/DDBJ whole genome shotgun (WGS) entry which is preliminary data.</text>
</comment>
<dbReference type="PRINTS" id="PR00370">
    <property type="entry name" value="FMOXYGENASE"/>
</dbReference>
<keyword evidence="6 7" id="KW-0560">Oxidoreductase</keyword>
<dbReference type="InterPro" id="IPR020946">
    <property type="entry name" value="Flavin_mOase-like"/>
</dbReference>
<evidence type="ECO:0000256" key="5">
    <source>
        <dbReference type="ARBA" id="ARBA00022857"/>
    </source>
</evidence>
<name>A0A0J6WJN8_9MYCO</name>
<accession>A0A0J6WJN8</accession>
<comment type="similarity">
    <text evidence="2">Belongs to the FAD-binding monooxygenase family.</text>
</comment>
<keyword evidence="3" id="KW-0285">Flavoprotein</keyword>
<reference evidence="7 8" key="1">
    <citation type="journal article" date="2015" name="Genome Biol. Evol.">
        <title>Characterization of Three Mycobacterium spp. with Potential Use in Bioremediation by Genome Sequencing and Comparative Genomics.</title>
        <authorList>
            <person name="Das S."/>
            <person name="Pettersson B.M."/>
            <person name="Behra P.R."/>
            <person name="Ramesh M."/>
            <person name="Dasgupta S."/>
            <person name="Bhattacharya A."/>
            <person name="Kirsebom L.A."/>
        </authorList>
    </citation>
    <scope>NUCLEOTIDE SEQUENCE [LARGE SCALE GENOMIC DNA]</scope>
    <source>
        <strain evidence="7 8">DSM 44075</strain>
    </source>
</reference>
<dbReference type="PATRIC" id="fig|1807.14.peg.67"/>
<comment type="similarity">
    <text evidence="1">Belongs to the FMO family.</text>
</comment>
<dbReference type="Proteomes" id="UP000036313">
    <property type="component" value="Unassembled WGS sequence"/>
</dbReference>
<evidence type="ECO:0000256" key="4">
    <source>
        <dbReference type="ARBA" id="ARBA00022827"/>
    </source>
</evidence>
<evidence type="ECO:0000256" key="2">
    <source>
        <dbReference type="ARBA" id="ARBA00010139"/>
    </source>
</evidence>
<dbReference type="Pfam" id="PF00743">
    <property type="entry name" value="FMO-like"/>
    <property type="match status" value="1"/>
</dbReference>
<gene>
    <name evidence="7" type="primary">hapE_1</name>
    <name evidence="7" type="ORF">MOBUDSM44075_00064</name>
</gene>
<dbReference type="InterPro" id="IPR000960">
    <property type="entry name" value="Flavin_mOase"/>
</dbReference>
<dbReference type="SUPFAM" id="SSF51905">
    <property type="entry name" value="FAD/NAD(P)-binding domain"/>
    <property type="match status" value="2"/>
</dbReference>
<dbReference type="PANTHER" id="PTHR23023">
    <property type="entry name" value="DIMETHYLANILINE MONOOXYGENASE"/>
    <property type="match status" value="1"/>
</dbReference>